<feature type="compositionally biased region" description="Basic and acidic residues" evidence="1">
    <location>
        <begin position="66"/>
        <end position="86"/>
    </location>
</feature>
<evidence type="ECO:0000313" key="2">
    <source>
        <dbReference type="EMBL" id="KAH8034743.1"/>
    </source>
</evidence>
<reference evidence="2" key="1">
    <citation type="journal article" date="2020" name="Cell">
        <title>Large-Scale Comparative Analyses of Tick Genomes Elucidate Their Genetic Diversity and Vector Capacities.</title>
        <authorList>
            <consortium name="Tick Genome and Microbiome Consortium (TIGMIC)"/>
            <person name="Jia N."/>
            <person name="Wang J."/>
            <person name="Shi W."/>
            <person name="Du L."/>
            <person name="Sun Y."/>
            <person name="Zhan W."/>
            <person name="Jiang J.F."/>
            <person name="Wang Q."/>
            <person name="Zhang B."/>
            <person name="Ji P."/>
            <person name="Bell-Sakyi L."/>
            <person name="Cui X.M."/>
            <person name="Yuan T.T."/>
            <person name="Jiang B.G."/>
            <person name="Yang W.F."/>
            <person name="Lam T.T."/>
            <person name="Chang Q.C."/>
            <person name="Ding S.J."/>
            <person name="Wang X.J."/>
            <person name="Zhu J.G."/>
            <person name="Ruan X.D."/>
            <person name="Zhao L."/>
            <person name="Wei J.T."/>
            <person name="Ye R.Z."/>
            <person name="Que T.C."/>
            <person name="Du C.H."/>
            <person name="Zhou Y.H."/>
            <person name="Cheng J.X."/>
            <person name="Dai P.F."/>
            <person name="Guo W.B."/>
            <person name="Han X.H."/>
            <person name="Huang E.J."/>
            <person name="Li L.F."/>
            <person name="Wei W."/>
            <person name="Gao Y.C."/>
            <person name="Liu J.Z."/>
            <person name="Shao H.Z."/>
            <person name="Wang X."/>
            <person name="Wang C.C."/>
            <person name="Yang T.C."/>
            <person name="Huo Q.B."/>
            <person name="Li W."/>
            <person name="Chen H.Y."/>
            <person name="Chen S.E."/>
            <person name="Zhou L.G."/>
            <person name="Ni X.B."/>
            <person name="Tian J.H."/>
            <person name="Sheng Y."/>
            <person name="Liu T."/>
            <person name="Pan Y.S."/>
            <person name="Xia L.Y."/>
            <person name="Li J."/>
            <person name="Zhao F."/>
            <person name="Cao W.C."/>
        </authorList>
    </citation>
    <scope>NUCLEOTIDE SEQUENCE</scope>
    <source>
        <strain evidence="2">Rmic-2018</strain>
    </source>
</reference>
<evidence type="ECO:0000313" key="3">
    <source>
        <dbReference type="Proteomes" id="UP000821866"/>
    </source>
</evidence>
<feature type="region of interest" description="Disordered" evidence="1">
    <location>
        <begin position="1"/>
        <end position="226"/>
    </location>
</feature>
<reference evidence="2" key="2">
    <citation type="submission" date="2021-09" db="EMBL/GenBank/DDBJ databases">
        <authorList>
            <person name="Jia N."/>
            <person name="Wang J."/>
            <person name="Shi W."/>
            <person name="Du L."/>
            <person name="Sun Y."/>
            <person name="Zhan W."/>
            <person name="Jiang J."/>
            <person name="Wang Q."/>
            <person name="Zhang B."/>
            <person name="Ji P."/>
            <person name="Sakyi L.B."/>
            <person name="Cui X."/>
            <person name="Yuan T."/>
            <person name="Jiang B."/>
            <person name="Yang W."/>
            <person name="Lam T.T.-Y."/>
            <person name="Chang Q."/>
            <person name="Ding S."/>
            <person name="Wang X."/>
            <person name="Zhu J."/>
            <person name="Ruan X."/>
            <person name="Zhao L."/>
            <person name="Wei J."/>
            <person name="Que T."/>
            <person name="Du C."/>
            <person name="Cheng J."/>
            <person name="Dai P."/>
            <person name="Han X."/>
            <person name="Huang E."/>
            <person name="Gao Y."/>
            <person name="Liu J."/>
            <person name="Shao H."/>
            <person name="Ye R."/>
            <person name="Li L."/>
            <person name="Wei W."/>
            <person name="Wang X."/>
            <person name="Wang C."/>
            <person name="Huo Q."/>
            <person name="Li W."/>
            <person name="Guo W."/>
            <person name="Chen H."/>
            <person name="Chen S."/>
            <person name="Zhou L."/>
            <person name="Zhou L."/>
            <person name="Ni X."/>
            <person name="Tian J."/>
            <person name="Zhou Y."/>
            <person name="Sheng Y."/>
            <person name="Liu T."/>
            <person name="Pan Y."/>
            <person name="Xia L."/>
            <person name="Li J."/>
            <person name="Zhao F."/>
            <person name="Cao W."/>
        </authorList>
    </citation>
    <scope>NUCLEOTIDE SEQUENCE</scope>
    <source>
        <strain evidence="2">Rmic-2018</strain>
        <tissue evidence="2">Larvae</tissue>
    </source>
</reference>
<dbReference type="Proteomes" id="UP000821866">
    <property type="component" value="Chromosome 11"/>
</dbReference>
<proteinExistence type="predicted"/>
<gene>
    <name evidence="2" type="ORF">HPB51_002157</name>
</gene>
<comment type="caution">
    <text evidence="2">The sequence shown here is derived from an EMBL/GenBank/DDBJ whole genome shotgun (WGS) entry which is preliminary data.</text>
</comment>
<dbReference type="AlphaFoldDB" id="A0A9J6EKD6"/>
<evidence type="ECO:0000256" key="1">
    <source>
        <dbReference type="SAM" id="MobiDB-lite"/>
    </source>
</evidence>
<accession>A0A9J6EKD6</accession>
<feature type="compositionally biased region" description="Polar residues" evidence="1">
    <location>
        <begin position="136"/>
        <end position="152"/>
    </location>
</feature>
<sequence>MASPVSTIESAAMDAADTNEYPVDPDDDSWFTATRRRKPKTATNSAAEPLLAKNQVTPRPPLLPVDDIKGDHSATHPKCPAREQKPPNKHYVKKALEANALASRPTSPPKGHRPRFRTRRSQSNIRGRSQDRAFKSINNTPGTAFKTSTTTPGLIPQKNRAASAERPESPPAKKPVPAGQTLPAKTPGHAYLPGHDCAHAATRALTNRDPEEELFNPDEEDTNTELLGYRATLDYYRL</sequence>
<feature type="compositionally biased region" description="Acidic residues" evidence="1">
    <location>
        <begin position="210"/>
        <end position="223"/>
    </location>
</feature>
<feature type="compositionally biased region" description="Basic residues" evidence="1">
    <location>
        <begin position="110"/>
        <end position="120"/>
    </location>
</feature>
<dbReference type="EMBL" id="JABSTU010000003">
    <property type="protein sequence ID" value="KAH8034743.1"/>
    <property type="molecule type" value="Genomic_DNA"/>
</dbReference>
<protein>
    <submittedName>
        <fullName evidence="2">Uncharacterized protein</fullName>
    </submittedName>
</protein>
<organism evidence="2 3">
    <name type="scientific">Rhipicephalus microplus</name>
    <name type="common">Cattle tick</name>
    <name type="synonym">Boophilus microplus</name>
    <dbReference type="NCBI Taxonomy" id="6941"/>
    <lineage>
        <taxon>Eukaryota</taxon>
        <taxon>Metazoa</taxon>
        <taxon>Ecdysozoa</taxon>
        <taxon>Arthropoda</taxon>
        <taxon>Chelicerata</taxon>
        <taxon>Arachnida</taxon>
        <taxon>Acari</taxon>
        <taxon>Parasitiformes</taxon>
        <taxon>Ixodida</taxon>
        <taxon>Ixodoidea</taxon>
        <taxon>Ixodidae</taxon>
        <taxon>Rhipicephalinae</taxon>
        <taxon>Rhipicephalus</taxon>
        <taxon>Boophilus</taxon>
    </lineage>
</organism>
<name>A0A9J6EKD6_RHIMP</name>
<keyword evidence="3" id="KW-1185">Reference proteome</keyword>